<feature type="domain" description="Carrier" evidence="4">
    <location>
        <begin position="486"/>
        <end position="561"/>
    </location>
</feature>
<dbReference type="InterPro" id="IPR000873">
    <property type="entry name" value="AMP-dep_synth/lig_dom"/>
</dbReference>
<dbReference type="GO" id="GO:0003824">
    <property type="term" value="F:catalytic activity"/>
    <property type="evidence" value="ECO:0007669"/>
    <property type="project" value="InterPro"/>
</dbReference>
<dbReference type="InterPro" id="IPR020845">
    <property type="entry name" value="AMP-binding_CS"/>
</dbReference>
<evidence type="ECO:0000313" key="6">
    <source>
        <dbReference type="Proteomes" id="UP000331127"/>
    </source>
</evidence>
<dbReference type="CDD" id="cd05930">
    <property type="entry name" value="A_NRPS"/>
    <property type="match status" value="2"/>
</dbReference>
<keyword evidence="6" id="KW-1185">Reference proteome</keyword>
<dbReference type="Gene3D" id="3.40.50.980">
    <property type="match status" value="2"/>
</dbReference>
<dbReference type="InterPro" id="IPR042099">
    <property type="entry name" value="ANL_N_sf"/>
</dbReference>
<comment type="cofactor">
    <cofactor evidence="1">
        <name>pantetheine 4'-phosphate</name>
        <dbReference type="ChEBI" id="CHEBI:47942"/>
    </cofactor>
</comment>
<dbReference type="CDD" id="cd19531">
    <property type="entry name" value="LCL_NRPS-like"/>
    <property type="match status" value="1"/>
</dbReference>
<sequence length="1942" mass="205778">MTGTLHGAVLAAAARRPRAVAVVCGAEQLTYGELAERSLALAGRLRALGAGPERVVGVCVPRGVRLAVALLAVLEAGSAFLVVPVGSPERRARAILADAGATIVVGTFAGLTNVDVDRPGGPAVAAWPEVPPEAAAYVVYTSGSTGTPKGVVVAHGAVAAHVRAMAVRLGVGPRDTVLQVAGESVDVAIEQLFVALGSGATVLMRGPDPWGTAEVRRALGDGVTVADLPAALFAELMAEERALPAGSLRLLLAGGERLPVQAARRYLGAHRVPLVNAYGPTEAVITASLHEVVSAEAEQVPIGRRVGVRRLAVLDGELRRVRGGRGGELYIGGDALARGYLGRPGETAERFVPDPFGPPGARMYRTGDRAARRKPYGLEFLGRVDEQVKIHGHRVEPGEVEAALGAHPAVARCCVVAGPDRLDAHLVAAGSPPSPGELRAWLAERLPPWMIPGAWHLHDRLPVTAAGKLDRAALPRRPMEAGSSGPPRTPMERELAGIWRRVLGLPSVGVDDDFFQLGGTSIGAMRVLAALRASTGVELELREVFAAPTVAGLAALAGSGRSRSPWPPLTAAGGGPGEAPLSLAQEQIWFLEELQPGNIAYNAPTTFRLAGPLDHARLEDAVTRLVERHEVLRTTVATGADGGPVQRVHPPYRVEIPLVEVDEAGREATVLAETRIPFDLTRLPLVRWTLLRLNPLLHELVLVEHHLVHDGWSFALLVRGLSALYRGESPEPQVRGFAQVQQRPDMPELRVRSGDFADGQRGTDLPEPQAKYGDFANGQRQADLPEPQIQYSDFARWQRQADLSEQRAYWTRRLHGADDSLDLPYDRPRPLGPAFAGAAHRVELPAELSHRIRNYARARGVTLFATLLAAYATLLHRVGGQRDLCVGSAFANRRVPGSENVLGMFVNPVTLRFDLTGNPSFADVLSQAMEVALGAQANQELPFTRVVEALAPARTPGRNPLFAAMFNMDDAPLGPIDLGDVHGTYLERQNGTAKVDLSVLAVPRAERQTDLPANERDPRITMIWEYRADLFTPTTITRLTHQYEHLLTAALNDPNLPVGELTLEHPDPAQARVEPDVLAGELALDGADLVQVLVGPDSPVGELALGRVDPVEVLVGPDVSVGELALGRPDPAQALVESDVPVGELALDRVDPVEVLVGPGVPVGELALGRPDLAQALVESDVLVGELALDRVDPVEVLVGPDVPVGELALGRSDLAQALVEPDVPVGELVLGRPDPVQVLVERHAAAHPGAVAVRLCGGGLLAYGELNRWANQVAAFLRRSGAGPEQVVALCLDRDLAMPPAVLGVLKAGAAYLPLDPSWPTERLRHALLDTSATIILTTARLKPSLALAVGGSATVVAVDALAGPDEGNRPPVADPENAAYLITTSGSTGRPKRVVLTYGGLAAEYQAWAEAYQLRPGAHAQLAAFPFDVCTGDLVRALASGGTLVICPRETVLDPAALYQALHDNDVRYAEFLPSVVRLLVDHCAATGESLSFLRLIAVGGEPWTPAEYRALRRVTGPGPRILNVYGVTEATVGSTLWDGVLQDEALQDGTLRNEILPDEILGDGALRHEVLQDEALQDGTLRNEILGDGSLRHGALQDEIFRDGALRDEAAIGGALWLPIGRGLPGVTARVLDQAGRPAATGTAGQIHLSGPTLARGYHGEPARTAERFVPCPTGPPGARSYATGDRGRVRPDGAIEFLGRADDQVKVRGFRVEPGEIEAVLRTCPGVRDAVVVACRDVGADPAGQATGRSERLAAYLIVAPGRVADLREWLASRLPDYMIPGSFTEVPAFPRTSSGKVDRRALAETAPPVSDLPFVAPRDELELTVATVLGEVLGVPRVGAFDDFFALGGHSLLAARAAIQLRARLNREVSVRDLLAAPTVAAIAQRVAAKELALTLPLVPAGREAYRMDADLFDDPDGIDGFDEPGGFGGIGAEVAR</sequence>
<dbReference type="PROSITE" id="PS00455">
    <property type="entry name" value="AMP_BINDING"/>
    <property type="match status" value="2"/>
</dbReference>
<dbReference type="PANTHER" id="PTHR45527:SF1">
    <property type="entry name" value="FATTY ACID SYNTHASE"/>
    <property type="match status" value="1"/>
</dbReference>
<dbReference type="GO" id="GO:0043041">
    <property type="term" value="P:amino acid activation for nonribosomal peptide biosynthetic process"/>
    <property type="evidence" value="ECO:0007669"/>
    <property type="project" value="TreeGrafter"/>
</dbReference>
<dbReference type="OrthoDB" id="2472181at2"/>
<feature type="domain" description="Carrier" evidence="4">
    <location>
        <begin position="1821"/>
        <end position="1896"/>
    </location>
</feature>
<keyword evidence="2" id="KW-0596">Phosphopantetheine</keyword>
<dbReference type="SMART" id="SM00823">
    <property type="entry name" value="PKS_PP"/>
    <property type="match status" value="2"/>
</dbReference>
<dbReference type="Pfam" id="PF00550">
    <property type="entry name" value="PP-binding"/>
    <property type="match status" value="2"/>
</dbReference>
<dbReference type="GO" id="GO:0031177">
    <property type="term" value="F:phosphopantetheine binding"/>
    <property type="evidence" value="ECO:0007669"/>
    <property type="project" value="InterPro"/>
</dbReference>
<dbReference type="GO" id="GO:0072330">
    <property type="term" value="P:monocarboxylic acid biosynthetic process"/>
    <property type="evidence" value="ECO:0007669"/>
    <property type="project" value="UniProtKB-ARBA"/>
</dbReference>
<dbReference type="Pfam" id="PF13193">
    <property type="entry name" value="AMP-binding_C"/>
    <property type="match status" value="2"/>
</dbReference>
<dbReference type="Gene3D" id="3.40.50.1820">
    <property type="entry name" value="alpha/beta hydrolase"/>
    <property type="match status" value="1"/>
</dbReference>
<evidence type="ECO:0000256" key="2">
    <source>
        <dbReference type="ARBA" id="ARBA00022450"/>
    </source>
</evidence>
<dbReference type="SUPFAM" id="SSF56801">
    <property type="entry name" value="Acetyl-CoA synthetase-like"/>
    <property type="match status" value="2"/>
</dbReference>
<dbReference type="SUPFAM" id="SSF47336">
    <property type="entry name" value="ACP-like"/>
    <property type="match status" value="2"/>
</dbReference>
<evidence type="ECO:0000259" key="4">
    <source>
        <dbReference type="PROSITE" id="PS50075"/>
    </source>
</evidence>
<gene>
    <name evidence="5" type="ORF">Amac_054590</name>
</gene>
<dbReference type="InterPro" id="IPR001242">
    <property type="entry name" value="Condensation_dom"/>
</dbReference>
<protein>
    <recommendedName>
        <fullName evidence="4">Carrier domain-containing protein</fullName>
    </recommendedName>
</protein>
<dbReference type="Pfam" id="PF00668">
    <property type="entry name" value="Condensation"/>
    <property type="match status" value="2"/>
</dbReference>
<evidence type="ECO:0000256" key="3">
    <source>
        <dbReference type="ARBA" id="ARBA00022553"/>
    </source>
</evidence>
<dbReference type="SUPFAM" id="SSF52777">
    <property type="entry name" value="CoA-dependent acyltransferases"/>
    <property type="match status" value="2"/>
</dbReference>
<evidence type="ECO:0000256" key="1">
    <source>
        <dbReference type="ARBA" id="ARBA00001957"/>
    </source>
</evidence>
<reference evidence="5 6" key="1">
    <citation type="submission" date="2019-10" db="EMBL/GenBank/DDBJ databases">
        <title>Whole genome shotgun sequence of Acrocarpospora macrocephala NBRC 16266.</title>
        <authorList>
            <person name="Ichikawa N."/>
            <person name="Kimura A."/>
            <person name="Kitahashi Y."/>
            <person name="Komaki H."/>
            <person name="Oguchi A."/>
        </authorList>
    </citation>
    <scope>NUCLEOTIDE SEQUENCE [LARGE SCALE GENOMIC DNA]</scope>
    <source>
        <strain evidence="5 6">NBRC 16266</strain>
    </source>
</reference>
<dbReference type="PROSITE" id="PS50075">
    <property type="entry name" value="CARRIER"/>
    <property type="match status" value="2"/>
</dbReference>
<dbReference type="GO" id="GO:0008610">
    <property type="term" value="P:lipid biosynthetic process"/>
    <property type="evidence" value="ECO:0007669"/>
    <property type="project" value="UniProtKB-ARBA"/>
</dbReference>
<dbReference type="InterPro" id="IPR025110">
    <property type="entry name" value="AMP-bd_C"/>
</dbReference>
<dbReference type="Gene3D" id="3.30.559.10">
    <property type="entry name" value="Chloramphenicol acetyltransferase-like domain"/>
    <property type="match status" value="1"/>
</dbReference>
<dbReference type="PANTHER" id="PTHR45527">
    <property type="entry name" value="NONRIBOSOMAL PEPTIDE SYNTHETASE"/>
    <property type="match status" value="1"/>
</dbReference>
<dbReference type="InterPro" id="IPR023213">
    <property type="entry name" value="CAT-like_dom_sf"/>
</dbReference>
<organism evidence="5 6">
    <name type="scientific">Acrocarpospora macrocephala</name>
    <dbReference type="NCBI Taxonomy" id="150177"/>
    <lineage>
        <taxon>Bacteria</taxon>
        <taxon>Bacillati</taxon>
        <taxon>Actinomycetota</taxon>
        <taxon>Actinomycetes</taxon>
        <taxon>Streptosporangiales</taxon>
        <taxon>Streptosporangiaceae</taxon>
        <taxon>Acrocarpospora</taxon>
    </lineage>
</organism>
<dbReference type="EMBL" id="BLAE01000033">
    <property type="protein sequence ID" value="GES11862.1"/>
    <property type="molecule type" value="Genomic_DNA"/>
</dbReference>
<dbReference type="InterPro" id="IPR029058">
    <property type="entry name" value="AB_hydrolase_fold"/>
</dbReference>
<dbReference type="Proteomes" id="UP000331127">
    <property type="component" value="Unassembled WGS sequence"/>
</dbReference>
<dbReference type="InterPro" id="IPR036736">
    <property type="entry name" value="ACP-like_sf"/>
</dbReference>
<dbReference type="Gene3D" id="1.10.1200.10">
    <property type="entry name" value="ACP-like"/>
    <property type="match status" value="1"/>
</dbReference>
<dbReference type="Gene3D" id="3.30.300.30">
    <property type="match status" value="2"/>
</dbReference>
<keyword evidence="3" id="KW-0597">Phosphoprotein</keyword>
<dbReference type="FunFam" id="1.10.1200.10:FF:000016">
    <property type="entry name" value="Non-ribosomal peptide synthase"/>
    <property type="match status" value="1"/>
</dbReference>
<dbReference type="InterPro" id="IPR045851">
    <property type="entry name" value="AMP-bd_C_sf"/>
</dbReference>
<dbReference type="NCBIfam" id="TIGR01733">
    <property type="entry name" value="AA-adenyl-dom"/>
    <property type="match status" value="1"/>
</dbReference>
<name>A0A5M3WUJ7_9ACTN</name>
<comment type="caution">
    <text evidence="5">The sequence shown here is derived from an EMBL/GenBank/DDBJ whole genome shotgun (WGS) entry which is preliminary data.</text>
</comment>
<accession>A0A5M3WUJ7</accession>
<evidence type="ECO:0000313" key="5">
    <source>
        <dbReference type="EMBL" id="GES11862.1"/>
    </source>
</evidence>
<dbReference type="Pfam" id="PF00501">
    <property type="entry name" value="AMP-binding"/>
    <property type="match status" value="2"/>
</dbReference>
<dbReference type="InterPro" id="IPR009081">
    <property type="entry name" value="PP-bd_ACP"/>
</dbReference>
<proteinExistence type="predicted"/>
<dbReference type="Gene3D" id="3.40.50.12780">
    <property type="entry name" value="N-terminal domain of ligase-like"/>
    <property type="match status" value="2"/>
</dbReference>
<dbReference type="RefSeq" id="WP_155357216.1">
    <property type="nucleotide sequence ID" value="NZ_BAAAHL010000038.1"/>
</dbReference>
<dbReference type="GO" id="GO:0005829">
    <property type="term" value="C:cytosol"/>
    <property type="evidence" value="ECO:0007669"/>
    <property type="project" value="TreeGrafter"/>
</dbReference>
<dbReference type="InterPro" id="IPR020806">
    <property type="entry name" value="PKS_PP-bd"/>
</dbReference>
<dbReference type="InterPro" id="IPR010071">
    <property type="entry name" value="AA_adenyl_dom"/>
</dbReference>
<dbReference type="GO" id="GO:0044550">
    <property type="term" value="P:secondary metabolite biosynthetic process"/>
    <property type="evidence" value="ECO:0007669"/>
    <property type="project" value="TreeGrafter"/>
</dbReference>
<dbReference type="Gene3D" id="3.30.559.30">
    <property type="entry name" value="Nonribosomal peptide synthetase, condensation domain"/>
    <property type="match status" value="1"/>
</dbReference>